<protein>
    <recommendedName>
        <fullName evidence="1">Ig-like domain-containing protein</fullName>
    </recommendedName>
</protein>
<name>A0ABD0J9N3_9CAEN</name>
<proteinExistence type="predicted"/>
<reference evidence="2 3" key="1">
    <citation type="journal article" date="2023" name="Sci. Data">
        <title>Genome assembly of the Korean intertidal mud-creeper Batillaria attramentaria.</title>
        <authorList>
            <person name="Patra A.K."/>
            <person name="Ho P.T."/>
            <person name="Jun S."/>
            <person name="Lee S.J."/>
            <person name="Kim Y."/>
            <person name="Won Y.J."/>
        </authorList>
    </citation>
    <scope>NUCLEOTIDE SEQUENCE [LARGE SCALE GENOMIC DNA]</scope>
    <source>
        <strain evidence="2">Wonlab-2016</strain>
    </source>
</reference>
<dbReference type="InterPro" id="IPR036179">
    <property type="entry name" value="Ig-like_dom_sf"/>
</dbReference>
<dbReference type="InterPro" id="IPR007110">
    <property type="entry name" value="Ig-like_dom"/>
</dbReference>
<dbReference type="EMBL" id="JACVVK020000551">
    <property type="protein sequence ID" value="KAK7466660.1"/>
    <property type="molecule type" value="Genomic_DNA"/>
</dbReference>
<feature type="domain" description="Ig-like" evidence="1">
    <location>
        <begin position="1"/>
        <end position="58"/>
    </location>
</feature>
<organism evidence="2 3">
    <name type="scientific">Batillaria attramentaria</name>
    <dbReference type="NCBI Taxonomy" id="370345"/>
    <lineage>
        <taxon>Eukaryota</taxon>
        <taxon>Metazoa</taxon>
        <taxon>Spiralia</taxon>
        <taxon>Lophotrochozoa</taxon>
        <taxon>Mollusca</taxon>
        <taxon>Gastropoda</taxon>
        <taxon>Caenogastropoda</taxon>
        <taxon>Sorbeoconcha</taxon>
        <taxon>Cerithioidea</taxon>
        <taxon>Batillariidae</taxon>
        <taxon>Batillaria</taxon>
    </lineage>
</organism>
<evidence type="ECO:0000259" key="1">
    <source>
        <dbReference type="PROSITE" id="PS50835"/>
    </source>
</evidence>
<evidence type="ECO:0000313" key="2">
    <source>
        <dbReference type="EMBL" id="KAK7466660.1"/>
    </source>
</evidence>
<dbReference type="InterPro" id="IPR013783">
    <property type="entry name" value="Ig-like_fold"/>
</dbReference>
<dbReference type="Proteomes" id="UP001519460">
    <property type="component" value="Unassembled WGS sequence"/>
</dbReference>
<accession>A0ABD0J9N3</accession>
<dbReference type="SUPFAM" id="SSF48726">
    <property type="entry name" value="Immunoglobulin"/>
    <property type="match status" value="1"/>
</dbReference>
<comment type="caution">
    <text evidence="2">The sequence shown here is derived from an EMBL/GenBank/DDBJ whole genome shotgun (WGS) entry which is preliminary data.</text>
</comment>
<feature type="non-terminal residue" evidence="2">
    <location>
        <position position="126"/>
    </location>
</feature>
<sequence length="126" mass="14367">YEWLRDGSGIESEHITFDANIGTLRFSGITQREEGFFRCKAKNVVRGQEAVAISPEVEVRIARVGYFPPGAGELRVYSHTVGQYARLSCDEQLPVFYGPTTLKWYESLEGTLHEVVPDQRHYIDQE</sequence>
<evidence type="ECO:0000313" key="3">
    <source>
        <dbReference type="Proteomes" id="UP001519460"/>
    </source>
</evidence>
<feature type="non-terminal residue" evidence="2">
    <location>
        <position position="1"/>
    </location>
</feature>
<keyword evidence="3" id="KW-1185">Reference proteome</keyword>
<dbReference type="CDD" id="cd00096">
    <property type="entry name" value="Ig"/>
    <property type="match status" value="1"/>
</dbReference>
<dbReference type="PROSITE" id="PS50835">
    <property type="entry name" value="IG_LIKE"/>
    <property type="match status" value="1"/>
</dbReference>
<gene>
    <name evidence="2" type="ORF">BaRGS_00037227</name>
</gene>
<dbReference type="AlphaFoldDB" id="A0ABD0J9N3"/>
<dbReference type="Gene3D" id="2.60.40.10">
    <property type="entry name" value="Immunoglobulins"/>
    <property type="match status" value="1"/>
</dbReference>